<dbReference type="AlphaFoldDB" id="A0A8D8HJJ6"/>
<evidence type="ECO:0000313" key="1">
    <source>
        <dbReference type="EMBL" id="CAG6535683.1"/>
    </source>
</evidence>
<proteinExistence type="predicted"/>
<dbReference type="EMBL" id="HBUE01320251">
    <property type="protein sequence ID" value="CAG6587671.1"/>
    <property type="molecule type" value="Transcribed_RNA"/>
</dbReference>
<accession>A0A8D8HJJ6</accession>
<reference evidence="1" key="1">
    <citation type="submission" date="2021-05" db="EMBL/GenBank/DDBJ databases">
        <authorList>
            <person name="Alioto T."/>
            <person name="Alioto T."/>
            <person name="Gomez Garrido J."/>
        </authorList>
    </citation>
    <scope>NUCLEOTIDE SEQUENCE</scope>
</reference>
<sequence length="139" mass="16037">MRPASCRICSCFTTEMGRRLCGCEFAPVVFDKVNFNGEEKDPTEEGNDIYLEYRRSHRNSRPQTLNSRQRSFGRINWQHLCHSRWRTMRSRTINSGASLPSRKTSTYLPELTTNCSKPVLMMAGNETTLFSTSLSRSKM</sequence>
<name>A0A8D8HJJ6_CULPI</name>
<protein>
    <submittedName>
        <fullName evidence="1">(northern house mosquito) hypothetical protein</fullName>
    </submittedName>
</protein>
<dbReference type="EMBL" id="HBUE01213744">
    <property type="protein sequence ID" value="CAG6535683.1"/>
    <property type="molecule type" value="Transcribed_RNA"/>
</dbReference>
<organism evidence="1">
    <name type="scientific">Culex pipiens</name>
    <name type="common">House mosquito</name>
    <dbReference type="NCBI Taxonomy" id="7175"/>
    <lineage>
        <taxon>Eukaryota</taxon>
        <taxon>Metazoa</taxon>
        <taxon>Ecdysozoa</taxon>
        <taxon>Arthropoda</taxon>
        <taxon>Hexapoda</taxon>
        <taxon>Insecta</taxon>
        <taxon>Pterygota</taxon>
        <taxon>Neoptera</taxon>
        <taxon>Endopterygota</taxon>
        <taxon>Diptera</taxon>
        <taxon>Nematocera</taxon>
        <taxon>Culicoidea</taxon>
        <taxon>Culicidae</taxon>
        <taxon>Culicinae</taxon>
        <taxon>Culicini</taxon>
        <taxon>Culex</taxon>
        <taxon>Culex</taxon>
    </lineage>
</organism>